<evidence type="ECO:0000256" key="10">
    <source>
        <dbReference type="ARBA" id="ARBA00023204"/>
    </source>
</evidence>
<dbReference type="Gene3D" id="3.40.50.300">
    <property type="entry name" value="P-loop containing nucleotide triphosphate hydrolases"/>
    <property type="match status" value="1"/>
</dbReference>
<dbReference type="PANTHER" id="PTHR32182">
    <property type="entry name" value="DNA REPLICATION AND REPAIR PROTEIN RECF"/>
    <property type="match status" value="1"/>
</dbReference>
<evidence type="ECO:0000256" key="3">
    <source>
        <dbReference type="ARBA" id="ARBA00020170"/>
    </source>
</evidence>
<protein>
    <recommendedName>
        <fullName evidence="3 12">DNA replication and repair protein RecF</fullName>
    </recommendedName>
</protein>
<keyword evidence="9 12" id="KW-0238">DNA-binding</keyword>
<dbReference type="InterPro" id="IPR018078">
    <property type="entry name" value="DNA-binding_RecF_CS"/>
</dbReference>
<evidence type="ECO:0000256" key="5">
    <source>
        <dbReference type="ARBA" id="ARBA00022705"/>
    </source>
</evidence>
<dbReference type="InterPro" id="IPR042174">
    <property type="entry name" value="RecF_2"/>
</dbReference>
<sequence>MQIDTLYLESFRNYEQQFLEFDPACNVIYGENAQGKTNLLEALAYLSCGKSPRARTDRDMIRFGGQAAVMTAGVFVREREFQVRAELSRERRRKLLINQVPVKTGAELSRVYNTVFFCPEDLLLIREGAAARRRFLDVTLSQLRPRYAEALAQYHRTYEHKTRILRDAEERPDLLDTLPEFNERLVRYGAVLIHYRHQFSLRLREYAALNHRECSGEREELEIQYATVSTVTDPGADLSVLMNQLRTHMESHREAERASRLCLSGPHKDDLLVTIDGRDAKQYASQGQTRTAALSMKLAEREIYKNVVGEYPVLLLDDVLSELDPRRQEFVLNRIAGGQVFITCCEDDRLRELLKGKVFHIEHGSVSEMNT</sequence>
<dbReference type="AlphaFoldDB" id="A0A810QC52"/>
<dbReference type="HAMAP" id="MF_00365">
    <property type="entry name" value="RecF"/>
    <property type="match status" value="1"/>
</dbReference>
<evidence type="ECO:0000256" key="9">
    <source>
        <dbReference type="ARBA" id="ARBA00023125"/>
    </source>
</evidence>
<dbReference type="NCBIfam" id="TIGR00611">
    <property type="entry name" value="recf"/>
    <property type="match status" value="1"/>
</dbReference>
<keyword evidence="8 12" id="KW-0067">ATP-binding</keyword>
<dbReference type="InterPro" id="IPR001238">
    <property type="entry name" value="DNA-binding_RecF"/>
</dbReference>
<evidence type="ECO:0000256" key="7">
    <source>
        <dbReference type="ARBA" id="ARBA00022763"/>
    </source>
</evidence>
<evidence type="ECO:0000256" key="8">
    <source>
        <dbReference type="ARBA" id="ARBA00022840"/>
    </source>
</evidence>
<dbReference type="SUPFAM" id="SSF52540">
    <property type="entry name" value="P-loop containing nucleoside triphosphate hydrolases"/>
    <property type="match status" value="1"/>
</dbReference>
<dbReference type="EMBL" id="AP023420">
    <property type="protein sequence ID" value="BCK84145.1"/>
    <property type="molecule type" value="Genomic_DNA"/>
</dbReference>
<dbReference type="GO" id="GO:0003697">
    <property type="term" value="F:single-stranded DNA binding"/>
    <property type="evidence" value="ECO:0007669"/>
    <property type="project" value="UniProtKB-UniRule"/>
</dbReference>
<organism evidence="15 16">
    <name type="scientific">Pusillibacter faecalis</name>
    <dbReference type="NCBI Taxonomy" id="2714358"/>
    <lineage>
        <taxon>Bacteria</taxon>
        <taxon>Bacillati</taxon>
        <taxon>Bacillota</taxon>
        <taxon>Clostridia</taxon>
        <taxon>Eubacteriales</taxon>
        <taxon>Oscillospiraceae</taxon>
        <taxon>Pusillibacter</taxon>
    </lineage>
</organism>
<keyword evidence="16" id="KW-1185">Reference proteome</keyword>
<reference evidence="15" key="1">
    <citation type="submission" date="2020-09" db="EMBL/GenBank/DDBJ databases">
        <title>New species isolated from human feces.</title>
        <authorList>
            <person name="Kitahara M."/>
            <person name="Shigeno Y."/>
            <person name="Shime M."/>
            <person name="Matsumoto Y."/>
            <person name="Nakamura S."/>
            <person name="Motooka D."/>
            <person name="Fukuoka S."/>
            <person name="Nishikawa H."/>
            <person name="Benno Y."/>
        </authorList>
    </citation>
    <scope>NUCLEOTIDE SEQUENCE</scope>
    <source>
        <strain evidence="15">MM59</strain>
    </source>
</reference>
<evidence type="ECO:0000313" key="16">
    <source>
        <dbReference type="Proteomes" id="UP000679848"/>
    </source>
</evidence>
<dbReference type="GO" id="GO:0005524">
    <property type="term" value="F:ATP binding"/>
    <property type="evidence" value="ECO:0007669"/>
    <property type="project" value="UniProtKB-UniRule"/>
</dbReference>
<keyword evidence="6 12" id="KW-0547">Nucleotide-binding</keyword>
<dbReference type="PROSITE" id="PS00618">
    <property type="entry name" value="RECF_2"/>
    <property type="match status" value="1"/>
</dbReference>
<evidence type="ECO:0000256" key="2">
    <source>
        <dbReference type="ARBA" id="ARBA00008016"/>
    </source>
</evidence>
<gene>
    <name evidence="12 15" type="primary">recF</name>
    <name evidence="15" type="ORF">MM59RIKEN_14640</name>
</gene>
<feature type="binding site" evidence="12">
    <location>
        <begin position="30"/>
        <end position="37"/>
    </location>
    <ligand>
        <name>ATP</name>
        <dbReference type="ChEBI" id="CHEBI:30616"/>
    </ligand>
</feature>
<evidence type="ECO:0000256" key="6">
    <source>
        <dbReference type="ARBA" id="ARBA00022741"/>
    </source>
</evidence>
<dbReference type="GO" id="GO:0009432">
    <property type="term" value="P:SOS response"/>
    <property type="evidence" value="ECO:0007669"/>
    <property type="project" value="UniProtKB-UniRule"/>
</dbReference>
<comment type="subcellular location">
    <subcellularLocation>
        <location evidence="1 12 13">Cytoplasm</location>
    </subcellularLocation>
</comment>
<evidence type="ECO:0000256" key="12">
    <source>
        <dbReference type="HAMAP-Rule" id="MF_00365"/>
    </source>
</evidence>
<proteinExistence type="inferred from homology"/>
<comment type="similarity">
    <text evidence="2 12 13">Belongs to the RecF family.</text>
</comment>
<evidence type="ECO:0000256" key="1">
    <source>
        <dbReference type="ARBA" id="ARBA00004496"/>
    </source>
</evidence>
<evidence type="ECO:0000313" key="15">
    <source>
        <dbReference type="EMBL" id="BCK84145.1"/>
    </source>
</evidence>
<evidence type="ECO:0000256" key="11">
    <source>
        <dbReference type="ARBA" id="ARBA00023236"/>
    </source>
</evidence>
<keyword evidence="11 12" id="KW-0742">SOS response</keyword>
<evidence type="ECO:0000256" key="13">
    <source>
        <dbReference type="RuleBase" id="RU000578"/>
    </source>
</evidence>
<dbReference type="GO" id="GO:0006260">
    <property type="term" value="P:DNA replication"/>
    <property type="evidence" value="ECO:0007669"/>
    <property type="project" value="UniProtKB-UniRule"/>
</dbReference>
<keyword evidence="5 12" id="KW-0235">DNA replication</keyword>
<dbReference type="GO" id="GO:0005737">
    <property type="term" value="C:cytoplasm"/>
    <property type="evidence" value="ECO:0007669"/>
    <property type="project" value="UniProtKB-SubCell"/>
</dbReference>
<comment type="function">
    <text evidence="12 13">The RecF protein is involved in DNA metabolism; it is required for DNA replication and normal SOS inducibility. RecF binds preferentially to single-stranded, linear DNA. It also seems to bind ATP.</text>
</comment>
<dbReference type="Pfam" id="PF02463">
    <property type="entry name" value="SMC_N"/>
    <property type="match status" value="1"/>
</dbReference>
<keyword evidence="4 12" id="KW-0963">Cytoplasm</keyword>
<keyword evidence="7 12" id="KW-0227">DNA damage</keyword>
<dbReference type="Gene3D" id="1.20.1050.90">
    <property type="entry name" value="RecF/RecN/SMC, N-terminal domain"/>
    <property type="match status" value="1"/>
</dbReference>
<dbReference type="PANTHER" id="PTHR32182:SF0">
    <property type="entry name" value="DNA REPLICATION AND REPAIR PROTEIN RECF"/>
    <property type="match status" value="1"/>
</dbReference>
<dbReference type="Proteomes" id="UP000679848">
    <property type="component" value="Chromosome"/>
</dbReference>
<feature type="domain" description="RecF/RecN/SMC N-terminal" evidence="14">
    <location>
        <begin position="3"/>
        <end position="352"/>
    </location>
</feature>
<accession>A0A810QC52</accession>
<keyword evidence="10 12" id="KW-0234">DNA repair</keyword>
<evidence type="ECO:0000256" key="4">
    <source>
        <dbReference type="ARBA" id="ARBA00022490"/>
    </source>
</evidence>
<evidence type="ECO:0000259" key="14">
    <source>
        <dbReference type="Pfam" id="PF02463"/>
    </source>
</evidence>
<dbReference type="InterPro" id="IPR027417">
    <property type="entry name" value="P-loop_NTPase"/>
</dbReference>
<dbReference type="KEGG" id="pfaa:MM59RIKEN_14640"/>
<name>A0A810QC52_9FIRM</name>
<dbReference type="InterPro" id="IPR003395">
    <property type="entry name" value="RecF/RecN/SMC_N"/>
</dbReference>
<dbReference type="RefSeq" id="WP_187030080.1">
    <property type="nucleotide sequence ID" value="NZ_AP023420.1"/>
</dbReference>
<dbReference type="GO" id="GO:0006302">
    <property type="term" value="P:double-strand break repair"/>
    <property type="evidence" value="ECO:0007669"/>
    <property type="project" value="TreeGrafter"/>
</dbReference>
<dbReference type="PROSITE" id="PS00617">
    <property type="entry name" value="RECF_1"/>
    <property type="match status" value="1"/>
</dbReference>
<dbReference type="GO" id="GO:0000731">
    <property type="term" value="P:DNA synthesis involved in DNA repair"/>
    <property type="evidence" value="ECO:0007669"/>
    <property type="project" value="TreeGrafter"/>
</dbReference>